<comment type="similarity">
    <text evidence="2 7">Belongs to the UPF0266 family.</text>
</comment>
<dbReference type="InterPro" id="IPR009328">
    <property type="entry name" value="DUF986"/>
</dbReference>
<dbReference type="EMBL" id="CP025003">
    <property type="protein sequence ID" value="ATZ94610.1"/>
    <property type="molecule type" value="Genomic_DNA"/>
</dbReference>
<feature type="transmembrane region" description="Helical" evidence="7">
    <location>
        <begin position="6"/>
        <end position="24"/>
    </location>
</feature>
<evidence type="ECO:0000256" key="4">
    <source>
        <dbReference type="ARBA" id="ARBA00022692"/>
    </source>
</evidence>
<sequence length="152" mass="17861">MTFTDIVLMVSIALALLYAIYDEFIMDQRQGQTRLKVRLRRAHRLDALIFSLLVAILIYKNVTTHGSPFTTLLLFSLILMAIYLTLIRYPKLLFKDQGFFYANTYIAYHRIKHMNLSEDGILVIELEKSRLLIAVNELDDLEKIYHFMIENQ</sequence>
<evidence type="ECO:0000313" key="8">
    <source>
        <dbReference type="EMBL" id="ATZ94610.1"/>
    </source>
</evidence>
<gene>
    <name evidence="8" type="ORF">CVE23_11875</name>
</gene>
<evidence type="ECO:0000256" key="6">
    <source>
        <dbReference type="ARBA" id="ARBA00023136"/>
    </source>
</evidence>
<dbReference type="HAMAP" id="MF_01071">
    <property type="entry name" value="UPF0266"/>
    <property type="match status" value="1"/>
</dbReference>
<proteinExistence type="inferred from homology"/>
<protein>
    <recommendedName>
        <fullName evidence="7">UPF0266 membrane protein CVE23_11875</fullName>
    </recommendedName>
</protein>
<dbReference type="GO" id="GO:0005886">
    <property type="term" value="C:plasma membrane"/>
    <property type="evidence" value="ECO:0007669"/>
    <property type="project" value="UniProtKB-SubCell"/>
</dbReference>
<keyword evidence="5 7" id="KW-1133">Transmembrane helix</keyword>
<dbReference type="Proteomes" id="UP000231901">
    <property type="component" value="Chromosome"/>
</dbReference>
<dbReference type="KEGG" id="dfn:CVE23_11875"/>
<evidence type="ECO:0000313" key="9">
    <source>
        <dbReference type="Proteomes" id="UP000231901"/>
    </source>
</evidence>
<comment type="subcellular location">
    <subcellularLocation>
        <location evidence="1 7">Cell membrane</location>
        <topology evidence="1 7">Multi-pass membrane protein</topology>
    </subcellularLocation>
</comment>
<feature type="transmembrane region" description="Helical" evidence="7">
    <location>
        <begin position="68"/>
        <end position="87"/>
    </location>
</feature>
<reference evidence="9" key="1">
    <citation type="journal article" date="2018" name="Genome Announc.">
        <title>Complete genome sequence of a Dickeya fangzhongdai type strain causing bleeding canker of pear tree trunks.</title>
        <authorList>
            <person name="Zhao Y."/>
            <person name="Tian Y."/>
            <person name="Li X."/>
            <person name="Hu B."/>
        </authorList>
    </citation>
    <scope>NUCLEOTIDE SEQUENCE [LARGE SCALE GENOMIC DNA]</scope>
    <source>
        <strain evidence="9">DSM 101947</strain>
    </source>
</reference>
<keyword evidence="9" id="KW-1185">Reference proteome</keyword>
<evidence type="ECO:0000256" key="1">
    <source>
        <dbReference type="ARBA" id="ARBA00004651"/>
    </source>
</evidence>
<dbReference type="PIRSF" id="PIRSF020687">
    <property type="entry name" value="UCP020687"/>
    <property type="match status" value="1"/>
</dbReference>
<evidence type="ECO:0000256" key="3">
    <source>
        <dbReference type="ARBA" id="ARBA00022475"/>
    </source>
</evidence>
<dbReference type="NCBIfam" id="NF002791">
    <property type="entry name" value="PRK02913.1"/>
    <property type="match status" value="1"/>
</dbReference>
<keyword evidence="3 7" id="KW-1003">Cell membrane</keyword>
<dbReference type="GeneID" id="66565027"/>
<organism evidence="8 9">
    <name type="scientific">Dickeya fangzhongdai</name>
    <dbReference type="NCBI Taxonomy" id="1778540"/>
    <lineage>
        <taxon>Bacteria</taxon>
        <taxon>Pseudomonadati</taxon>
        <taxon>Pseudomonadota</taxon>
        <taxon>Gammaproteobacteria</taxon>
        <taxon>Enterobacterales</taxon>
        <taxon>Pectobacteriaceae</taxon>
        <taxon>Dickeya</taxon>
    </lineage>
</organism>
<accession>A0A2K8QPF1</accession>
<dbReference type="Pfam" id="PF06173">
    <property type="entry name" value="DUF986"/>
    <property type="match status" value="1"/>
</dbReference>
<name>A0A2K8QPF1_9GAMM</name>
<keyword evidence="6 7" id="KW-0472">Membrane</keyword>
<feature type="transmembrane region" description="Helical" evidence="7">
    <location>
        <begin position="45"/>
        <end position="62"/>
    </location>
</feature>
<dbReference type="RefSeq" id="WP_100849608.1">
    <property type="nucleotide sequence ID" value="NZ_BMJF01000020.1"/>
</dbReference>
<evidence type="ECO:0000256" key="7">
    <source>
        <dbReference type="HAMAP-Rule" id="MF_01071"/>
    </source>
</evidence>
<evidence type="ECO:0000256" key="2">
    <source>
        <dbReference type="ARBA" id="ARBA00009962"/>
    </source>
</evidence>
<keyword evidence="4 7" id="KW-0812">Transmembrane</keyword>
<evidence type="ECO:0000256" key="5">
    <source>
        <dbReference type="ARBA" id="ARBA00022989"/>
    </source>
</evidence>
<dbReference type="AlphaFoldDB" id="A0A2K8QPF1"/>